<dbReference type="EMBL" id="FP929126">
    <property type="protein sequence ID" value="CBX95004.1"/>
    <property type="molecule type" value="Genomic_DNA"/>
</dbReference>
<evidence type="ECO:0000313" key="3">
    <source>
        <dbReference type="Proteomes" id="UP000002668"/>
    </source>
</evidence>
<feature type="region of interest" description="Disordered" evidence="1">
    <location>
        <begin position="65"/>
        <end position="91"/>
    </location>
</feature>
<gene>
    <name evidence="2" type="ORF">LEMA_P114190.1</name>
</gene>
<reference evidence="3" key="1">
    <citation type="journal article" date="2011" name="Nat. Commun.">
        <title>Effector diversification within compartments of the Leptosphaeria maculans genome affected by Repeat-Induced Point mutations.</title>
        <authorList>
            <person name="Rouxel T."/>
            <person name="Grandaubert J."/>
            <person name="Hane J.K."/>
            <person name="Hoede C."/>
            <person name="van de Wouw A.P."/>
            <person name="Couloux A."/>
            <person name="Dominguez V."/>
            <person name="Anthouard V."/>
            <person name="Bally P."/>
            <person name="Bourras S."/>
            <person name="Cozijnsen A.J."/>
            <person name="Ciuffetti L.M."/>
            <person name="Degrave A."/>
            <person name="Dilmaghani A."/>
            <person name="Duret L."/>
            <person name="Fudal I."/>
            <person name="Goodwin S.B."/>
            <person name="Gout L."/>
            <person name="Glaser N."/>
            <person name="Linglin J."/>
            <person name="Kema G.H.J."/>
            <person name="Lapalu N."/>
            <person name="Lawrence C.B."/>
            <person name="May K."/>
            <person name="Meyer M."/>
            <person name="Ollivier B."/>
            <person name="Poulain J."/>
            <person name="Schoch C.L."/>
            <person name="Simon A."/>
            <person name="Spatafora J.W."/>
            <person name="Stachowiak A."/>
            <person name="Turgeon B.G."/>
            <person name="Tyler B.M."/>
            <person name="Vincent D."/>
            <person name="Weissenbach J."/>
            <person name="Amselem J."/>
            <person name="Quesneville H."/>
            <person name="Oliver R.P."/>
            <person name="Wincker P."/>
            <person name="Balesdent M.-H."/>
            <person name="Howlett B.J."/>
        </authorList>
    </citation>
    <scope>NUCLEOTIDE SEQUENCE [LARGE SCALE GENOMIC DNA]</scope>
    <source>
        <strain evidence="3">JN3 / isolate v23.1.3 / race Av1-4-5-6-7-8</strain>
    </source>
</reference>
<dbReference type="AlphaFoldDB" id="E4ZUC5"/>
<dbReference type="GeneID" id="13288016"/>
<sequence>MEATKLLRQRPLTLTFLLPLARPHIHCTRLATTIPHRSPPHSQTHTRHLSLPTILQPSFWASMVPKPLRNRGHETSTPTPTPTSTSAQASRTWNPATPFIILSLLVGSQAIQVLWLKQERAQNLRKAEAKIGILKEVIERVQNGEKVDVERLLGTGDAESEKAWAEVLKDLQNEEALFETKKTRQELRQAAEAEAEDAKKAGDEVKEQKARVKVESLDGVKFY</sequence>
<keyword evidence="3" id="KW-1185">Reference proteome</keyword>
<feature type="compositionally biased region" description="Low complexity" evidence="1">
    <location>
        <begin position="75"/>
        <end position="86"/>
    </location>
</feature>
<dbReference type="HOGENOM" id="CLU_084831_3_0_1"/>
<dbReference type="OrthoDB" id="2253354at2759"/>
<dbReference type="Pfam" id="PF17254">
    <property type="entry name" value="DUF5321"/>
    <property type="match status" value="1"/>
</dbReference>
<dbReference type="InParanoid" id="E4ZUC5"/>
<dbReference type="Proteomes" id="UP000002668">
    <property type="component" value="Genome"/>
</dbReference>
<organism evidence="3">
    <name type="scientific">Leptosphaeria maculans (strain JN3 / isolate v23.1.3 / race Av1-4-5-6-7-8)</name>
    <name type="common">Blackleg fungus</name>
    <name type="synonym">Phoma lingam</name>
    <dbReference type="NCBI Taxonomy" id="985895"/>
    <lineage>
        <taxon>Eukaryota</taxon>
        <taxon>Fungi</taxon>
        <taxon>Dikarya</taxon>
        <taxon>Ascomycota</taxon>
        <taxon>Pezizomycotina</taxon>
        <taxon>Dothideomycetes</taxon>
        <taxon>Pleosporomycetidae</taxon>
        <taxon>Pleosporales</taxon>
        <taxon>Pleosporineae</taxon>
        <taxon>Leptosphaeriaceae</taxon>
        <taxon>Plenodomus</taxon>
        <taxon>Plenodomus lingam/Leptosphaeria maculans species complex</taxon>
    </lineage>
</organism>
<feature type="region of interest" description="Disordered" evidence="1">
    <location>
        <begin position="188"/>
        <end position="208"/>
    </location>
</feature>
<evidence type="ECO:0000256" key="1">
    <source>
        <dbReference type="SAM" id="MobiDB-lite"/>
    </source>
</evidence>
<dbReference type="InterPro" id="IPR035213">
    <property type="entry name" value="DUF5321"/>
</dbReference>
<proteinExistence type="predicted"/>
<accession>E4ZUC5</accession>
<dbReference type="VEuPathDB" id="FungiDB:LEMA_P114190.1"/>
<evidence type="ECO:0000313" key="2">
    <source>
        <dbReference type="EMBL" id="CBX95004.1"/>
    </source>
</evidence>
<dbReference type="OMA" id="LWLKQER"/>
<dbReference type="RefSeq" id="XP_003838483.1">
    <property type="nucleotide sequence ID" value="XM_003838435.1"/>
</dbReference>
<name>E4ZUC5_LEPMJ</name>
<dbReference type="eggNOG" id="ENOG502S7FQ">
    <property type="taxonomic scope" value="Eukaryota"/>
</dbReference>
<protein>
    <submittedName>
        <fullName evidence="2">Uncharacterized protein</fullName>
    </submittedName>
</protein>